<reference evidence="1 2" key="1">
    <citation type="journal article" date="2017" name="Genome Announc.">
        <title>Genome sequence of the saprophytic ascomycete Epicoccum nigrum ICMP 19927 strain isolated from New Zealand.</title>
        <authorList>
            <person name="Fokin M."/>
            <person name="Fleetwood D."/>
            <person name="Weir B.S."/>
            <person name="Villas-Boas S.G."/>
        </authorList>
    </citation>
    <scope>NUCLEOTIDE SEQUENCE [LARGE SCALE GENOMIC DNA]</scope>
    <source>
        <strain evidence="1 2">ICMP 19927</strain>
    </source>
</reference>
<name>A0A1Y2LZ45_EPING</name>
<protein>
    <submittedName>
        <fullName evidence="1">Uncharacterized protein</fullName>
    </submittedName>
</protein>
<dbReference type="InParanoid" id="A0A1Y2LZ45"/>
<accession>A0A1Y2LZ45</accession>
<dbReference type="Gene3D" id="3.40.50.300">
    <property type="entry name" value="P-loop containing nucleotide triphosphate hydrolases"/>
    <property type="match status" value="1"/>
</dbReference>
<keyword evidence="2" id="KW-1185">Reference proteome</keyword>
<dbReference type="SUPFAM" id="SSF52540">
    <property type="entry name" value="P-loop containing nucleoside triphosphate hydrolases"/>
    <property type="match status" value="1"/>
</dbReference>
<dbReference type="AlphaFoldDB" id="A0A1Y2LZ45"/>
<dbReference type="InterPro" id="IPR027417">
    <property type="entry name" value="P-loop_NTPase"/>
</dbReference>
<evidence type="ECO:0000313" key="2">
    <source>
        <dbReference type="Proteomes" id="UP000193240"/>
    </source>
</evidence>
<evidence type="ECO:0000313" key="1">
    <source>
        <dbReference type="EMBL" id="OSS48457.1"/>
    </source>
</evidence>
<organism evidence="1 2">
    <name type="scientific">Epicoccum nigrum</name>
    <name type="common">Soil fungus</name>
    <name type="synonym">Epicoccum purpurascens</name>
    <dbReference type="NCBI Taxonomy" id="105696"/>
    <lineage>
        <taxon>Eukaryota</taxon>
        <taxon>Fungi</taxon>
        <taxon>Dikarya</taxon>
        <taxon>Ascomycota</taxon>
        <taxon>Pezizomycotina</taxon>
        <taxon>Dothideomycetes</taxon>
        <taxon>Pleosporomycetidae</taxon>
        <taxon>Pleosporales</taxon>
        <taxon>Pleosporineae</taxon>
        <taxon>Didymellaceae</taxon>
        <taxon>Epicoccum</taxon>
    </lineage>
</organism>
<sequence length="213" mass="22833">MSPPTPQPPKPLPIIQLNGLPGTGKLTIAREVLTLLTHHSTTFAPNTPYQASLIHNHLLINPADAVLHRTQPGYQALRKALRSAVFSSLIHEPATHSTAYIFTDWQSGDATGAAVCAEYQAMARERGSVFIPVIVTCGLEENVARLGSKGREGWGKVTDAGLLARWRGRVDAPAIHLFEGVGERLEVDVTGLSARGAAEVVVAHVLKYLPVDG</sequence>
<dbReference type="EMBL" id="KZ107846">
    <property type="protein sequence ID" value="OSS48457.1"/>
    <property type="molecule type" value="Genomic_DNA"/>
</dbReference>
<proteinExistence type="predicted"/>
<dbReference type="OMA" id="FTDWQSG"/>
<dbReference type="STRING" id="105696.A0A1Y2LZ45"/>
<dbReference type="Proteomes" id="UP000193240">
    <property type="component" value="Unassembled WGS sequence"/>
</dbReference>
<gene>
    <name evidence="1" type="ORF">B5807_07709</name>
</gene>